<protein>
    <submittedName>
        <fullName evidence="3">AMP-binding protein</fullName>
    </submittedName>
</protein>
<dbReference type="InterPro" id="IPR020845">
    <property type="entry name" value="AMP-binding_CS"/>
</dbReference>
<dbReference type="Gene3D" id="3.40.50.12780">
    <property type="entry name" value="N-terminal domain of ligase-like"/>
    <property type="match status" value="1"/>
</dbReference>
<organism evidence="3 4">
    <name type="scientific">Candidatus Acidiferrum panamense</name>
    <dbReference type="NCBI Taxonomy" id="2741543"/>
    <lineage>
        <taxon>Bacteria</taxon>
        <taxon>Pseudomonadati</taxon>
        <taxon>Acidobacteriota</taxon>
        <taxon>Terriglobia</taxon>
        <taxon>Candidatus Acidiferrales</taxon>
        <taxon>Candidatus Acidiferrum</taxon>
    </lineage>
</organism>
<dbReference type="InterPro" id="IPR042099">
    <property type="entry name" value="ANL_N_sf"/>
</dbReference>
<accession>A0A7V8NXA7</accession>
<dbReference type="EMBL" id="JACDQQ010002874">
    <property type="protein sequence ID" value="MBA0089201.1"/>
    <property type="molecule type" value="Genomic_DNA"/>
</dbReference>
<reference evidence="3" key="1">
    <citation type="submission" date="2020-06" db="EMBL/GenBank/DDBJ databases">
        <title>Legume-microbial interactions unlock mineral nutrients during tropical forest succession.</title>
        <authorList>
            <person name="Epihov D.Z."/>
        </authorList>
    </citation>
    <scope>NUCLEOTIDE SEQUENCE [LARGE SCALE GENOMIC DNA]</scope>
    <source>
        <strain evidence="3">Pan2503</strain>
    </source>
</reference>
<dbReference type="InterPro" id="IPR000873">
    <property type="entry name" value="AMP-dep_synth/lig_dom"/>
</dbReference>
<dbReference type="PROSITE" id="PS00455">
    <property type="entry name" value="AMP_BINDING"/>
    <property type="match status" value="1"/>
</dbReference>
<comment type="similarity">
    <text evidence="1">Belongs to the ATP-dependent AMP-binding enzyme family.</text>
</comment>
<sequence>RETEVAVTTNPPVDRATTSFAALLQTPATAEVDQAHGRVQPDHPAKILFTSGSTGRPKGVANTHRMLCANQAMIRAGLAFVADEPPVIVDWLPWSHTFGGNHNFGLVLDNGGSLYIDEGKPLLGFIEATVRNLREIAPTIYFNVPKGFEMLLPYLAADARLRETFFSRLKVMFYAGAALAQHVLDGFTELAVKTTGERILFMSSLGSTETAPAALSCNWQSERAGNIGLPLPGVTLKLLSCEGKLEARLKGDNIMPGYWRDQALTAQAFDDEGFYKLGDALKFADPDDPAKGMLFDGRLAEDFKLATGTWVSVGPLRAAFIAHCAPLVRDVVLAGAERDELTALIFPDVDACRGLASNLAADAAVAQLLADQRVVVAFARLLTSFAA</sequence>
<gene>
    <name evidence="3" type="ORF">HRJ53_29775</name>
</gene>
<comment type="caution">
    <text evidence="3">The sequence shown here is derived from an EMBL/GenBank/DDBJ whole genome shotgun (WGS) entry which is preliminary data.</text>
</comment>
<dbReference type="PANTHER" id="PTHR43201">
    <property type="entry name" value="ACYL-COA SYNTHETASE"/>
    <property type="match status" value="1"/>
</dbReference>
<dbReference type="SUPFAM" id="SSF56801">
    <property type="entry name" value="Acetyl-CoA synthetase-like"/>
    <property type="match status" value="1"/>
</dbReference>
<dbReference type="PANTHER" id="PTHR43201:SF8">
    <property type="entry name" value="ACYL-COA SYNTHETASE FAMILY MEMBER 3"/>
    <property type="match status" value="1"/>
</dbReference>
<evidence type="ECO:0000313" key="4">
    <source>
        <dbReference type="Proteomes" id="UP000567293"/>
    </source>
</evidence>
<dbReference type="AlphaFoldDB" id="A0A7V8NXA7"/>
<evidence type="ECO:0000313" key="3">
    <source>
        <dbReference type="EMBL" id="MBA0089201.1"/>
    </source>
</evidence>
<proteinExistence type="inferred from homology"/>
<feature type="non-terminal residue" evidence="3">
    <location>
        <position position="387"/>
    </location>
</feature>
<evidence type="ECO:0000259" key="2">
    <source>
        <dbReference type="Pfam" id="PF00501"/>
    </source>
</evidence>
<evidence type="ECO:0000256" key="1">
    <source>
        <dbReference type="ARBA" id="ARBA00006432"/>
    </source>
</evidence>
<dbReference type="Proteomes" id="UP000567293">
    <property type="component" value="Unassembled WGS sequence"/>
</dbReference>
<name>A0A7V8NXA7_9BACT</name>
<feature type="domain" description="AMP-dependent synthetase/ligase" evidence="2">
    <location>
        <begin position="12"/>
        <end position="259"/>
    </location>
</feature>
<dbReference type="GO" id="GO:0006631">
    <property type="term" value="P:fatty acid metabolic process"/>
    <property type="evidence" value="ECO:0007669"/>
    <property type="project" value="TreeGrafter"/>
</dbReference>
<keyword evidence="4" id="KW-1185">Reference proteome</keyword>
<dbReference type="GO" id="GO:0031956">
    <property type="term" value="F:medium-chain fatty acid-CoA ligase activity"/>
    <property type="evidence" value="ECO:0007669"/>
    <property type="project" value="TreeGrafter"/>
</dbReference>
<feature type="non-terminal residue" evidence="3">
    <location>
        <position position="1"/>
    </location>
</feature>
<dbReference type="Pfam" id="PF00501">
    <property type="entry name" value="AMP-binding"/>
    <property type="match status" value="1"/>
</dbReference>